<reference evidence="2" key="1">
    <citation type="journal article" date="2023" name="Commun. Biol.">
        <title>Genome analysis of Parmales, the sister group of diatoms, reveals the evolutionary specialization of diatoms from phago-mixotrophs to photoautotrophs.</title>
        <authorList>
            <person name="Ban H."/>
            <person name="Sato S."/>
            <person name="Yoshikawa S."/>
            <person name="Yamada K."/>
            <person name="Nakamura Y."/>
            <person name="Ichinomiya M."/>
            <person name="Sato N."/>
            <person name="Blanc-Mathieu R."/>
            <person name="Endo H."/>
            <person name="Kuwata A."/>
            <person name="Ogata H."/>
        </authorList>
    </citation>
    <scope>NUCLEOTIDE SEQUENCE [LARGE SCALE GENOMIC DNA]</scope>
</reference>
<dbReference type="AlphaFoldDB" id="A0A9W7BG18"/>
<accession>A0A9W7BG18</accession>
<comment type="caution">
    <text evidence="1">The sequence shown here is derived from an EMBL/GenBank/DDBJ whole genome shotgun (WGS) entry which is preliminary data.</text>
</comment>
<sequence length="347" mass="38110">MDSVRVREGRVGEIEREVMQRCGVAVEEVIREVNRRVKGEYETRLNDLERVIRTYDSKLTIDKLKLNLALSSRTSNLYEMGCVGMSGLFPSPVDGVMKGGAIKVKEVAPCLIKLCGSATTTSKRLSILRAINFLTADKDTIKTGKVLDTTSFSKAVESWMDDSDAAVRFEAAVCVIRNAGREGGRVERASELLADSIGVHGGVTKAEEYVIKAHMFIKIIMNMLFYPNSKSVNSACKVWLHLIGGGRKAALIEAVTSEENLEAFKETVGNIFSPQASVRKSNTNVLPGMVEEVQDVVSIVLQNAAAKRPPRLKGLRRVIERHLRESGGGQTFKNANLRSFLDYTAAA</sequence>
<organism evidence="1 2">
    <name type="scientific">Triparma laevis f. inornata</name>
    <dbReference type="NCBI Taxonomy" id="1714386"/>
    <lineage>
        <taxon>Eukaryota</taxon>
        <taxon>Sar</taxon>
        <taxon>Stramenopiles</taxon>
        <taxon>Ochrophyta</taxon>
        <taxon>Bolidophyceae</taxon>
        <taxon>Parmales</taxon>
        <taxon>Triparmaceae</taxon>
        <taxon>Triparma</taxon>
    </lineage>
</organism>
<protein>
    <submittedName>
        <fullName evidence="1">Uncharacterized protein</fullName>
    </submittedName>
</protein>
<gene>
    <name evidence="1" type="ORF">TL16_g11553</name>
</gene>
<name>A0A9W7BG18_9STRA</name>
<evidence type="ECO:0000313" key="1">
    <source>
        <dbReference type="EMBL" id="GMH89757.1"/>
    </source>
</evidence>
<proteinExistence type="predicted"/>
<dbReference type="EMBL" id="BLQM01000436">
    <property type="protein sequence ID" value="GMH89757.1"/>
    <property type="molecule type" value="Genomic_DNA"/>
</dbReference>
<evidence type="ECO:0000313" key="2">
    <source>
        <dbReference type="Proteomes" id="UP001162640"/>
    </source>
</evidence>
<dbReference type="Proteomes" id="UP001162640">
    <property type="component" value="Unassembled WGS sequence"/>
</dbReference>